<dbReference type="CDD" id="cd07005">
    <property type="entry name" value="cupin_WbuC-like"/>
    <property type="match status" value="1"/>
</dbReference>
<comment type="caution">
    <text evidence="2">The sequence shown here is derived from an EMBL/GenBank/DDBJ whole genome shotgun (WGS) entry which is preliminary data.</text>
</comment>
<organism evidence="2 3">
    <name type="scientific">Aeromonas hydrophila</name>
    <dbReference type="NCBI Taxonomy" id="644"/>
    <lineage>
        <taxon>Bacteria</taxon>
        <taxon>Pseudomonadati</taxon>
        <taxon>Pseudomonadota</taxon>
        <taxon>Gammaproteobacteria</taxon>
        <taxon>Aeromonadales</taxon>
        <taxon>Aeromonadaceae</taxon>
        <taxon>Aeromonas</taxon>
    </lineage>
</organism>
<reference evidence="2" key="2">
    <citation type="submission" date="2020-01" db="EMBL/GenBank/DDBJ databases">
        <authorList>
            <consortium name="NCBI Pathogen Detection Project"/>
        </authorList>
    </citation>
    <scope>NUCLEOTIDE SEQUENCE</scope>
    <source>
        <strain evidence="2">OLC2673_Aeromonas</strain>
    </source>
</reference>
<dbReference type="Pfam" id="PF19480">
    <property type="entry name" value="DUF6016"/>
    <property type="match status" value="1"/>
</dbReference>
<accession>A0AAD3YMP1</accession>
<dbReference type="SUPFAM" id="SSF51182">
    <property type="entry name" value="RmlC-like cupins"/>
    <property type="match status" value="1"/>
</dbReference>
<reference evidence="2" key="1">
    <citation type="journal article" date="2018" name="Genome Biol.">
        <title>SKESA: strategic k-mer extension for scrupulous assemblies.</title>
        <authorList>
            <person name="Souvorov A."/>
            <person name="Agarwala R."/>
            <person name="Lipman D.J."/>
        </authorList>
    </citation>
    <scope>NUCLEOTIDE SEQUENCE</scope>
    <source>
        <strain evidence="2">OLC2673_Aeromonas</strain>
    </source>
</reference>
<dbReference type="EMBL" id="DACTUL010000062">
    <property type="protein sequence ID" value="HAT6346611.1"/>
    <property type="molecule type" value="Genomic_DNA"/>
</dbReference>
<gene>
    <name evidence="2" type="ORF">JAJ28_004426</name>
</gene>
<dbReference type="InterPro" id="IPR011051">
    <property type="entry name" value="RmlC_Cupin_sf"/>
</dbReference>
<feature type="domain" description="Cupin fold metalloprotein WbuC cupin" evidence="1">
    <location>
        <begin position="28"/>
        <end position="108"/>
    </location>
</feature>
<sequence>MPDRLPGMLLCARPCLRLTMESHMKKLDVARLASLADEAAHSPRLRMNHNLHQELADPIQRLAIAMEPGTYIRPHRHLQTWELLTALQGRFVVLNFDDEGTVIARAVLGEETSVLETPVASWHAVLSLDPGAVIFEVKHGPYAPFREEDFAPWSPAVDDVAGQQALMAWYRHAEVGQRWPGR</sequence>
<proteinExistence type="predicted"/>
<dbReference type="NCBIfam" id="TIGR04366">
    <property type="entry name" value="cupin_WbuC"/>
    <property type="match status" value="1"/>
</dbReference>
<dbReference type="InterPro" id="IPR014710">
    <property type="entry name" value="RmlC-like_jellyroll"/>
</dbReference>
<protein>
    <submittedName>
        <fullName evidence="2">WbuC family cupin fold metalloprotein</fullName>
    </submittedName>
</protein>
<name>A0AAD3YMP1_AERHY</name>
<dbReference type="AlphaFoldDB" id="A0AAD3YMP1"/>
<dbReference type="InterPro" id="IPR046058">
    <property type="entry name" value="WbuC_cupin"/>
</dbReference>
<dbReference type="Gene3D" id="2.60.120.10">
    <property type="entry name" value="Jelly Rolls"/>
    <property type="match status" value="1"/>
</dbReference>
<dbReference type="InterPro" id="IPR027565">
    <property type="entry name" value="Cupin_WbuC"/>
</dbReference>
<evidence type="ECO:0000313" key="3">
    <source>
        <dbReference type="Proteomes" id="UP000859505"/>
    </source>
</evidence>
<evidence type="ECO:0000313" key="2">
    <source>
        <dbReference type="EMBL" id="HAT6346611.1"/>
    </source>
</evidence>
<evidence type="ECO:0000259" key="1">
    <source>
        <dbReference type="Pfam" id="PF19480"/>
    </source>
</evidence>
<dbReference type="Proteomes" id="UP000859505">
    <property type="component" value="Unassembled WGS sequence"/>
</dbReference>